<keyword evidence="3" id="KW-1185">Reference proteome</keyword>
<dbReference type="Proteomes" id="UP000675880">
    <property type="component" value="Unassembled WGS sequence"/>
</dbReference>
<organism evidence="2 3">
    <name type="scientific">Nitrospira defluvii</name>
    <dbReference type="NCBI Taxonomy" id="330214"/>
    <lineage>
        <taxon>Bacteria</taxon>
        <taxon>Pseudomonadati</taxon>
        <taxon>Nitrospirota</taxon>
        <taxon>Nitrospiria</taxon>
        <taxon>Nitrospirales</taxon>
        <taxon>Nitrospiraceae</taxon>
        <taxon>Nitrospira</taxon>
    </lineage>
</organism>
<dbReference type="Gene3D" id="3.40.47.10">
    <property type="match status" value="1"/>
</dbReference>
<dbReference type="InterPro" id="IPR014030">
    <property type="entry name" value="Ketoacyl_synth_N"/>
</dbReference>
<proteinExistence type="predicted"/>
<evidence type="ECO:0000259" key="1">
    <source>
        <dbReference type="Pfam" id="PF00109"/>
    </source>
</evidence>
<evidence type="ECO:0000313" key="3">
    <source>
        <dbReference type="Proteomes" id="UP000675880"/>
    </source>
</evidence>
<evidence type="ECO:0000313" key="2">
    <source>
        <dbReference type="EMBL" id="CAE6781700.1"/>
    </source>
</evidence>
<feature type="domain" description="Beta-ketoacyl synthase-like N-terminal" evidence="1">
    <location>
        <begin position="137"/>
        <end position="202"/>
    </location>
</feature>
<sequence length="346" mass="37064">MSLGMMSPVGIGTQQTASSVRAGISRFCETSIYDRRFQPFTMALVPDDCLPPLERSLEETIGLTARQARMLRLAAPALSEALRGVPNVGEIPILVGTPDALPGRADPAGDKFLEQLIVQSGLKFDLKRSKMFPNGRAAGLLALQEALARLQSGEESSVIVGGVDTYLDLYLLGTLDMEGRILAKGVMDGFVPGEGAAFLLLTAPNKSTADQGQISRIAAVATGGEKGHRYSEEPYRGDGLASTVQELFASIPSVKEKVQTVFTGFNGENFWAKEWGVAYLRSKERFQENVRIEHPADCFGDPGAALAPLMLGLGAVGMQKGYVQGPCLVWCSSDREARGAALIHMN</sequence>
<comment type="caution">
    <text evidence="2">The sequence shown here is derived from an EMBL/GenBank/DDBJ whole genome shotgun (WGS) entry which is preliminary data.</text>
</comment>
<dbReference type="RefSeq" id="WP_213043560.1">
    <property type="nucleotide sequence ID" value="NZ_CAJNBJ010000017.1"/>
</dbReference>
<reference evidence="2 3" key="1">
    <citation type="submission" date="2021-02" db="EMBL/GenBank/DDBJ databases">
        <authorList>
            <person name="Han P."/>
        </authorList>
    </citation>
    <scope>NUCLEOTIDE SEQUENCE [LARGE SCALE GENOMIC DNA]</scope>
    <source>
        <strain evidence="2">Candidatus Nitrospira sp. ZN2</strain>
    </source>
</reference>
<dbReference type="EMBL" id="CAJNBJ010000017">
    <property type="protein sequence ID" value="CAE6781700.1"/>
    <property type="molecule type" value="Genomic_DNA"/>
</dbReference>
<name>A0ABN7M469_9BACT</name>
<dbReference type="SUPFAM" id="SSF53901">
    <property type="entry name" value="Thiolase-like"/>
    <property type="match status" value="1"/>
</dbReference>
<gene>
    <name evidence="2" type="ORF">NSPZN2_40787</name>
</gene>
<accession>A0ABN7M469</accession>
<dbReference type="InterPro" id="IPR016039">
    <property type="entry name" value="Thiolase-like"/>
</dbReference>
<protein>
    <submittedName>
        <fullName evidence="2">Ketoacyl_synth_N domain-containing protein</fullName>
    </submittedName>
</protein>
<dbReference type="Pfam" id="PF00109">
    <property type="entry name" value="ketoacyl-synt"/>
    <property type="match status" value="1"/>
</dbReference>